<dbReference type="EMBL" id="KF669653">
    <property type="protein sequence ID" value="AGY47614.1"/>
    <property type="molecule type" value="Genomic_DNA"/>
</dbReference>
<dbReference type="Proteomes" id="UP000017649">
    <property type="component" value="Segment"/>
</dbReference>
<dbReference type="GeneID" id="17960277"/>
<organism evidence="1 2">
    <name type="scientific">Salmonella phage Marshall</name>
    <dbReference type="NCBI Taxonomy" id="1406794"/>
    <lineage>
        <taxon>Viruses</taxon>
        <taxon>Duplodnaviria</taxon>
        <taxon>Heunggongvirae</taxon>
        <taxon>Uroviricota</taxon>
        <taxon>Caudoviricetes</taxon>
        <taxon>Pantevenvirales</taxon>
        <taxon>Ackermannviridae</taxon>
        <taxon>Cvivirinae</taxon>
        <taxon>Kuttervirus</taxon>
        <taxon>Kuttervirus marshall</taxon>
    </lineage>
</organism>
<sequence>MEKLYSIIVGPDPDGLFTHGFCDDRMARGIYAALGVEKQTEQI</sequence>
<gene>
    <name evidence="1" type="ORF">Marshall_97</name>
</gene>
<proteinExistence type="predicted"/>
<name>U5PUP9_9CAUD</name>
<dbReference type="KEGG" id="vg:17960277"/>
<evidence type="ECO:0000313" key="1">
    <source>
        <dbReference type="EMBL" id="AGY47614.1"/>
    </source>
</evidence>
<accession>U5PUP9</accession>
<reference evidence="1 2" key="1">
    <citation type="journal article" date="2013" name="Genome Announc.">
        <title>Complete Genome of Salmonella enterica Serovar Enteritidis Myophage Marshall.</title>
        <authorList>
            <person name="Luna A.J."/>
            <person name="Wood T.L."/>
            <person name="Chamakura K.R."/>
            <person name="Kuty Everett G.F."/>
        </authorList>
    </citation>
    <scope>NUCLEOTIDE SEQUENCE [LARGE SCALE GENOMIC DNA]</scope>
</reference>
<protein>
    <submittedName>
        <fullName evidence="1">Uncharacterized protein</fullName>
    </submittedName>
</protein>
<dbReference type="RefSeq" id="YP_008771715.1">
    <property type="nucleotide sequence ID" value="NC_022772.1"/>
</dbReference>
<evidence type="ECO:0000313" key="2">
    <source>
        <dbReference type="Proteomes" id="UP000017649"/>
    </source>
</evidence>
<keyword evidence="2" id="KW-1185">Reference proteome</keyword>